<evidence type="ECO:0000256" key="1">
    <source>
        <dbReference type="ARBA" id="ARBA00004141"/>
    </source>
</evidence>
<gene>
    <name evidence="12" type="ORF">MNBD_NITROSPINAE03-312</name>
</gene>
<keyword evidence="3" id="KW-0328">Glycosyltransferase</keyword>
<evidence type="ECO:0000256" key="5">
    <source>
        <dbReference type="ARBA" id="ARBA00022692"/>
    </source>
</evidence>
<dbReference type="PROSITE" id="PS00428">
    <property type="entry name" value="FTSW_RODA_SPOVE"/>
    <property type="match status" value="1"/>
</dbReference>
<dbReference type="InterPro" id="IPR018365">
    <property type="entry name" value="Cell_cycle_FtsW-rel_CS"/>
</dbReference>
<keyword evidence="2" id="KW-1003">Cell membrane</keyword>
<evidence type="ECO:0000256" key="10">
    <source>
        <dbReference type="ARBA" id="ARBA00023316"/>
    </source>
</evidence>
<organism evidence="12">
    <name type="scientific">hydrothermal vent metagenome</name>
    <dbReference type="NCBI Taxonomy" id="652676"/>
    <lineage>
        <taxon>unclassified sequences</taxon>
        <taxon>metagenomes</taxon>
        <taxon>ecological metagenomes</taxon>
    </lineage>
</organism>
<evidence type="ECO:0000256" key="6">
    <source>
        <dbReference type="ARBA" id="ARBA00022960"/>
    </source>
</evidence>
<protein>
    <submittedName>
        <fullName evidence="12">Rod shape-determining protein RodA</fullName>
    </submittedName>
</protein>
<evidence type="ECO:0000256" key="7">
    <source>
        <dbReference type="ARBA" id="ARBA00022984"/>
    </source>
</evidence>
<dbReference type="PANTHER" id="PTHR30474">
    <property type="entry name" value="CELL CYCLE PROTEIN"/>
    <property type="match status" value="1"/>
</dbReference>
<dbReference type="NCBIfam" id="TIGR02210">
    <property type="entry name" value="rodA_shape"/>
    <property type="match status" value="1"/>
</dbReference>
<feature type="transmembrane region" description="Helical" evidence="11">
    <location>
        <begin position="343"/>
        <end position="366"/>
    </location>
</feature>
<dbReference type="EMBL" id="UOGB01000046">
    <property type="protein sequence ID" value="VAX16182.1"/>
    <property type="molecule type" value="Genomic_DNA"/>
</dbReference>
<evidence type="ECO:0000256" key="8">
    <source>
        <dbReference type="ARBA" id="ARBA00022989"/>
    </source>
</evidence>
<evidence type="ECO:0000256" key="4">
    <source>
        <dbReference type="ARBA" id="ARBA00022679"/>
    </source>
</evidence>
<dbReference type="PANTHER" id="PTHR30474:SF1">
    <property type="entry name" value="PEPTIDOGLYCAN GLYCOSYLTRANSFERASE MRDB"/>
    <property type="match status" value="1"/>
</dbReference>
<dbReference type="GO" id="GO:0008360">
    <property type="term" value="P:regulation of cell shape"/>
    <property type="evidence" value="ECO:0007669"/>
    <property type="project" value="UniProtKB-KW"/>
</dbReference>
<comment type="subcellular location">
    <subcellularLocation>
        <location evidence="1">Membrane</location>
        <topology evidence="1">Multi-pass membrane protein</topology>
    </subcellularLocation>
</comment>
<feature type="transmembrane region" description="Helical" evidence="11">
    <location>
        <begin position="166"/>
        <end position="182"/>
    </location>
</feature>
<feature type="transmembrane region" description="Helical" evidence="11">
    <location>
        <begin position="82"/>
        <end position="101"/>
    </location>
</feature>
<dbReference type="AlphaFoldDB" id="A0A3B1BJA0"/>
<proteinExistence type="inferred from homology"/>
<reference evidence="12" key="1">
    <citation type="submission" date="2018-06" db="EMBL/GenBank/DDBJ databases">
        <authorList>
            <person name="Zhirakovskaya E."/>
        </authorList>
    </citation>
    <scope>NUCLEOTIDE SEQUENCE</scope>
</reference>
<keyword evidence="7" id="KW-0573">Peptidoglycan synthesis</keyword>
<dbReference type="HAMAP" id="MF_02079">
    <property type="entry name" value="PGT_RodA"/>
    <property type="match status" value="1"/>
</dbReference>
<feature type="transmembrane region" description="Helical" evidence="11">
    <location>
        <begin position="277"/>
        <end position="297"/>
    </location>
</feature>
<keyword evidence="9 11" id="KW-0472">Membrane</keyword>
<feature type="transmembrane region" description="Helical" evidence="11">
    <location>
        <begin position="189"/>
        <end position="208"/>
    </location>
</feature>
<dbReference type="GO" id="GO:0032153">
    <property type="term" value="C:cell division site"/>
    <property type="evidence" value="ECO:0007669"/>
    <property type="project" value="TreeGrafter"/>
</dbReference>
<evidence type="ECO:0000256" key="9">
    <source>
        <dbReference type="ARBA" id="ARBA00023136"/>
    </source>
</evidence>
<evidence type="ECO:0000256" key="3">
    <source>
        <dbReference type="ARBA" id="ARBA00022676"/>
    </source>
</evidence>
<dbReference type="GO" id="GO:0016757">
    <property type="term" value="F:glycosyltransferase activity"/>
    <property type="evidence" value="ECO:0007669"/>
    <property type="project" value="UniProtKB-KW"/>
</dbReference>
<dbReference type="GO" id="GO:0005886">
    <property type="term" value="C:plasma membrane"/>
    <property type="evidence" value="ECO:0007669"/>
    <property type="project" value="TreeGrafter"/>
</dbReference>
<feature type="transmembrane region" description="Helical" evidence="11">
    <location>
        <begin position="49"/>
        <end position="70"/>
    </location>
</feature>
<keyword evidence="10" id="KW-0961">Cell wall biogenesis/degradation</keyword>
<accession>A0A3B1BJA0</accession>
<dbReference type="Pfam" id="PF01098">
    <property type="entry name" value="FTSW_RODA_SPOVE"/>
    <property type="match status" value="1"/>
</dbReference>
<dbReference type="InterPro" id="IPR001182">
    <property type="entry name" value="FtsW/RodA"/>
</dbReference>
<dbReference type="GO" id="GO:0071555">
    <property type="term" value="P:cell wall organization"/>
    <property type="evidence" value="ECO:0007669"/>
    <property type="project" value="UniProtKB-KW"/>
</dbReference>
<dbReference type="GO" id="GO:0009252">
    <property type="term" value="P:peptidoglycan biosynthetic process"/>
    <property type="evidence" value="ECO:0007669"/>
    <property type="project" value="UniProtKB-KW"/>
</dbReference>
<feature type="transmembrane region" description="Helical" evidence="11">
    <location>
        <begin position="141"/>
        <end position="160"/>
    </location>
</feature>
<evidence type="ECO:0000256" key="2">
    <source>
        <dbReference type="ARBA" id="ARBA00022475"/>
    </source>
</evidence>
<evidence type="ECO:0000313" key="12">
    <source>
        <dbReference type="EMBL" id="VAX16182.1"/>
    </source>
</evidence>
<keyword evidence="6" id="KW-0133">Cell shape</keyword>
<feature type="transmembrane region" description="Helical" evidence="11">
    <location>
        <begin position="18"/>
        <end position="37"/>
    </location>
</feature>
<dbReference type="GO" id="GO:0051301">
    <property type="term" value="P:cell division"/>
    <property type="evidence" value="ECO:0007669"/>
    <property type="project" value="InterPro"/>
</dbReference>
<sequence>MSQGEYLERSFWRNFDTTLLVITILLCAFGVVSIYSANLQSGSPFLHGLYIRQIYWIGVSLLVMGAVTLIDYRFIERMAYPLYFAGVITLVSVNYSGRIIGGSQRWISMYGFNLQPSELMKIIVIIFVARIFDDMRKEGNLGARDLIKPFIFVSIPFLIVAKQPDLGTAVIYMILFVSIAFFNGISRKLILKATGALALLAPAFWFLLKPYQKERILGILNPEADPMGHGYHIIQSKIAIGSGGMWGKGIFEGTQSKLNFLPAKHTDFIFSVFSEEVGFVGSLVLIAIFFLFIMRFIEVILHANDKFGSLVVVGVVSMIAFNFFYNIGMTLGLFPIVGIPLPFISYGGSSLLTNFIGVGLALNVSLGRYRVE</sequence>
<name>A0A3B1BJA0_9ZZZZ</name>
<feature type="transmembrane region" description="Helical" evidence="11">
    <location>
        <begin position="309"/>
        <end position="337"/>
    </location>
</feature>
<keyword evidence="4" id="KW-0808">Transferase</keyword>
<feature type="transmembrane region" description="Helical" evidence="11">
    <location>
        <begin position="107"/>
        <end position="129"/>
    </location>
</feature>
<keyword evidence="8 11" id="KW-1133">Transmembrane helix</keyword>
<dbReference type="GO" id="GO:0015648">
    <property type="term" value="F:lipid-linked peptidoglycan transporter activity"/>
    <property type="evidence" value="ECO:0007669"/>
    <property type="project" value="TreeGrafter"/>
</dbReference>
<keyword evidence="5 11" id="KW-0812">Transmembrane</keyword>
<dbReference type="InterPro" id="IPR011923">
    <property type="entry name" value="RodA/MrdB"/>
</dbReference>
<evidence type="ECO:0000256" key="11">
    <source>
        <dbReference type="SAM" id="Phobius"/>
    </source>
</evidence>